<feature type="transmembrane region" description="Helical" evidence="8">
    <location>
        <begin position="52"/>
        <end position="82"/>
    </location>
</feature>
<keyword evidence="7 8" id="KW-0464">Manganese</keyword>
<dbReference type="KEGG" id="thac:CSC3H3_00885"/>
<dbReference type="OrthoDB" id="9811590at2"/>
<dbReference type="PANTHER" id="PTHR35529:SF1">
    <property type="entry name" value="MANGANESE EFFLUX PUMP MNTP-RELATED"/>
    <property type="match status" value="1"/>
</dbReference>
<comment type="similarity">
    <text evidence="8">Belongs to the MntP (TC 9.B.29) family.</text>
</comment>
<reference evidence="11 13" key="1">
    <citation type="submission" date="2017-09" db="EMBL/GenBank/DDBJ databases">
        <title>Biodiversity and function of Thalassospira species in the particle-attached aromatic-hydrocarbon-degrading consortia from the surface seawater of the South China Sea.</title>
        <authorList>
            <person name="Dong C."/>
            <person name="Liu R."/>
            <person name="Shao Z."/>
        </authorList>
    </citation>
    <scope>NUCLEOTIDE SEQUENCE [LARGE SCALE GENOMIC DNA]</scope>
    <source>
        <strain evidence="11 13">CSC1P2</strain>
    </source>
</reference>
<dbReference type="EMBL" id="CP024199">
    <property type="protein sequence ID" value="AUG51425.1"/>
    <property type="molecule type" value="Genomic_DNA"/>
</dbReference>
<dbReference type="Proteomes" id="UP000233597">
    <property type="component" value="Unassembled WGS sequence"/>
</dbReference>
<evidence type="ECO:0000256" key="9">
    <source>
        <dbReference type="SAM" id="SignalP"/>
    </source>
</evidence>
<dbReference type="HAMAP" id="MF_01521">
    <property type="entry name" value="MntP_pump"/>
    <property type="match status" value="1"/>
</dbReference>
<dbReference type="GO" id="GO:0005384">
    <property type="term" value="F:manganese ion transmembrane transporter activity"/>
    <property type="evidence" value="ECO:0007669"/>
    <property type="project" value="UniProtKB-UniRule"/>
</dbReference>
<evidence type="ECO:0000256" key="2">
    <source>
        <dbReference type="ARBA" id="ARBA00022475"/>
    </source>
</evidence>
<dbReference type="InterPro" id="IPR003810">
    <property type="entry name" value="Mntp/YtaF"/>
</dbReference>
<keyword evidence="1 8" id="KW-0813">Transport</keyword>
<dbReference type="RefSeq" id="WP_101271403.1">
    <property type="nucleotide sequence ID" value="NZ_CP024199.1"/>
</dbReference>
<evidence type="ECO:0000256" key="8">
    <source>
        <dbReference type="HAMAP-Rule" id="MF_01521"/>
    </source>
</evidence>
<dbReference type="EMBL" id="NWTK01000023">
    <property type="protein sequence ID" value="PKR48437.1"/>
    <property type="molecule type" value="Genomic_DNA"/>
</dbReference>
<accession>A0A2N3KCX8</accession>
<keyword evidence="4 8" id="KW-1133">Transmembrane helix</keyword>
<feature type="chain" id="PRO_5014833458" description="Putative manganese efflux pump MntP" evidence="9">
    <location>
        <begin position="20"/>
        <end position="188"/>
    </location>
</feature>
<evidence type="ECO:0000313" key="12">
    <source>
        <dbReference type="Proteomes" id="UP000233458"/>
    </source>
</evidence>
<evidence type="ECO:0000313" key="11">
    <source>
        <dbReference type="EMBL" id="PKR48437.1"/>
    </source>
</evidence>
<comment type="subcellular location">
    <subcellularLocation>
        <location evidence="8">Cell membrane</location>
        <topology evidence="8">Multi-pass membrane protein</topology>
    </subcellularLocation>
</comment>
<organism evidence="11 13">
    <name type="scientific">Thalassospira marina</name>
    <dbReference type="NCBI Taxonomy" id="2048283"/>
    <lineage>
        <taxon>Bacteria</taxon>
        <taxon>Pseudomonadati</taxon>
        <taxon>Pseudomonadota</taxon>
        <taxon>Alphaproteobacteria</taxon>
        <taxon>Rhodospirillales</taxon>
        <taxon>Thalassospiraceae</taxon>
        <taxon>Thalassospira</taxon>
    </lineage>
</organism>
<comment type="caution">
    <text evidence="8">Lacks conserved residue(s) required for the propagation of feature annotation.</text>
</comment>
<dbReference type="AlphaFoldDB" id="A0A2N3KCX8"/>
<evidence type="ECO:0000256" key="1">
    <source>
        <dbReference type="ARBA" id="ARBA00022448"/>
    </source>
</evidence>
<feature type="transmembrane region" description="Helical" evidence="8">
    <location>
        <begin position="165"/>
        <end position="182"/>
    </location>
</feature>
<evidence type="ECO:0000256" key="6">
    <source>
        <dbReference type="ARBA" id="ARBA00023136"/>
    </source>
</evidence>
<reference evidence="10 12" key="2">
    <citation type="submission" date="2017-10" db="EMBL/GenBank/DDBJ databases">
        <title>Biodiversity and function of Thalassospira species in the particle-attached aromatic-hydrocarbon-degrading consortia from the surface seawater of the China South Sea.</title>
        <authorList>
            <person name="Dong C."/>
            <person name="Liu R."/>
            <person name="Shao Z."/>
        </authorList>
    </citation>
    <scope>NUCLEOTIDE SEQUENCE [LARGE SCALE GENOMIC DNA]</scope>
    <source>
        <strain evidence="10 12">CSC3H3</strain>
    </source>
</reference>
<gene>
    <name evidence="8" type="primary">mntP</name>
    <name evidence="11" type="ORF">COO20_24550</name>
    <name evidence="10" type="ORF">CSC3H3_00885</name>
</gene>
<dbReference type="GO" id="GO:0005886">
    <property type="term" value="C:plasma membrane"/>
    <property type="evidence" value="ECO:0007669"/>
    <property type="project" value="UniProtKB-SubCell"/>
</dbReference>
<feature type="transmembrane region" description="Helical" evidence="8">
    <location>
        <begin position="103"/>
        <end position="123"/>
    </location>
</feature>
<keyword evidence="3 8" id="KW-0812">Transmembrane</keyword>
<comment type="function">
    <text evidence="8">Probably functions as a manganese efflux pump.</text>
</comment>
<dbReference type="InterPro" id="IPR022929">
    <property type="entry name" value="Put_MntP"/>
</dbReference>
<evidence type="ECO:0000313" key="13">
    <source>
        <dbReference type="Proteomes" id="UP000233597"/>
    </source>
</evidence>
<dbReference type="PANTHER" id="PTHR35529">
    <property type="entry name" value="MANGANESE EFFLUX PUMP MNTP-RELATED"/>
    <property type="match status" value="1"/>
</dbReference>
<evidence type="ECO:0000313" key="10">
    <source>
        <dbReference type="EMBL" id="AUG51425.1"/>
    </source>
</evidence>
<keyword evidence="5 8" id="KW-0406">Ion transport</keyword>
<name>A0A2N3KCX8_9PROT</name>
<keyword evidence="9" id="KW-0732">Signal</keyword>
<keyword evidence="2 8" id="KW-1003">Cell membrane</keyword>
<proteinExistence type="inferred from homology"/>
<keyword evidence="12" id="KW-1185">Reference proteome</keyword>
<dbReference type="Pfam" id="PF02659">
    <property type="entry name" value="Mntp"/>
    <property type="match status" value="1"/>
</dbReference>
<dbReference type="Proteomes" id="UP000233458">
    <property type="component" value="Chromosome"/>
</dbReference>
<sequence length="188" mass="19883">MSITTSLSLAVSLSMDAFAAAMGKGASLKRPSIREALRVGAYLGFFELVTPLFGWVLGLAFAGFIGAIDHWIAFILLSLVGGRMSWLALKNEDDKDQKIVRHSAMALVLVALGTSIDATAVGITLKTLNVDIPTTIVMIGFVTFLVASAGVMLGRVGGKLLGRWAEFFGGLGLMAIGTKVLLDHTIWA</sequence>
<feature type="signal peptide" evidence="9">
    <location>
        <begin position="1"/>
        <end position="19"/>
    </location>
</feature>
<keyword evidence="6 8" id="KW-0472">Membrane</keyword>
<evidence type="ECO:0000256" key="5">
    <source>
        <dbReference type="ARBA" id="ARBA00023065"/>
    </source>
</evidence>
<evidence type="ECO:0000256" key="4">
    <source>
        <dbReference type="ARBA" id="ARBA00022989"/>
    </source>
</evidence>
<protein>
    <recommendedName>
        <fullName evidence="8">Putative manganese efflux pump MntP</fullName>
    </recommendedName>
</protein>
<evidence type="ECO:0000256" key="3">
    <source>
        <dbReference type="ARBA" id="ARBA00022692"/>
    </source>
</evidence>
<evidence type="ECO:0000256" key="7">
    <source>
        <dbReference type="ARBA" id="ARBA00023211"/>
    </source>
</evidence>
<feature type="transmembrane region" description="Helical" evidence="8">
    <location>
        <begin position="135"/>
        <end position="153"/>
    </location>
</feature>